<name>A0A328DNL4_9ASTE</name>
<gene>
    <name evidence="1" type="ORF">DM860_013230</name>
</gene>
<sequence>MEIREPKRDLGFPIAGTLAPNSVSGEVTRFCGRELILIAGTLAQKTLAQSEWLTGAHMKMGSHKSGDRLSQGDVLLMDPDQYSKFCEEEDGNRW</sequence>
<proteinExistence type="predicted"/>
<evidence type="ECO:0000313" key="1">
    <source>
        <dbReference type="EMBL" id="RAL47265.1"/>
    </source>
</evidence>
<dbReference type="EMBL" id="NQVE01000115">
    <property type="protein sequence ID" value="RAL47265.1"/>
    <property type="molecule type" value="Genomic_DNA"/>
</dbReference>
<dbReference type="Proteomes" id="UP000249390">
    <property type="component" value="Unassembled WGS sequence"/>
</dbReference>
<keyword evidence="2" id="KW-1185">Reference proteome</keyword>
<comment type="caution">
    <text evidence="1">The sequence shown here is derived from an EMBL/GenBank/DDBJ whole genome shotgun (WGS) entry which is preliminary data.</text>
</comment>
<dbReference type="AlphaFoldDB" id="A0A328DNL4"/>
<reference evidence="1 2" key="1">
    <citation type="submission" date="2018-06" db="EMBL/GenBank/DDBJ databases">
        <title>The Genome of Cuscuta australis (Dodder) Provides Insight into the Evolution of Plant Parasitism.</title>
        <authorList>
            <person name="Liu H."/>
        </authorList>
    </citation>
    <scope>NUCLEOTIDE SEQUENCE [LARGE SCALE GENOMIC DNA]</scope>
    <source>
        <strain evidence="2">cv. Yunnan</strain>
        <tissue evidence="1">Vines</tissue>
    </source>
</reference>
<accession>A0A328DNL4</accession>
<evidence type="ECO:0000313" key="2">
    <source>
        <dbReference type="Proteomes" id="UP000249390"/>
    </source>
</evidence>
<organism evidence="1 2">
    <name type="scientific">Cuscuta australis</name>
    <dbReference type="NCBI Taxonomy" id="267555"/>
    <lineage>
        <taxon>Eukaryota</taxon>
        <taxon>Viridiplantae</taxon>
        <taxon>Streptophyta</taxon>
        <taxon>Embryophyta</taxon>
        <taxon>Tracheophyta</taxon>
        <taxon>Spermatophyta</taxon>
        <taxon>Magnoliopsida</taxon>
        <taxon>eudicotyledons</taxon>
        <taxon>Gunneridae</taxon>
        <taxon>Pentapetalae</taxon>
        <taxon>asterids</taxon>
        <taxon>lamiids</taxon>
        <taxon>Solanales</taxon>
        <taxon>Convolvulaceae</taxon>
        <taxon>Cuscuteae</taxon>
        <taxon>Cuscuta</taxon>
        <taxon>Cuscuta subgen. Grammica</taxon>
        <taxon>Cuscuta sect. Cleistogrammica</taxon>
    </lineage>
</organism>
<protein>
    <submittedName>
        <fullName evidence="1">Uncharacterized protein</fullName>
    </submittedName>
</protein>